<evidence type="ECO:0000313" key="1">
    <source>
        <dbReference type="EMBL" id="KXS08850.1"/>
    </source>
</evidence>
<dbReference type="AlphaFoldDB" id="A0A138ZWG1"/>
<protein>
    <submittedName>
        <fullName evidence="1">Uncharacterized protein</fullName>
    </submittedName>
</protein>
<keyword evidence="2" id="KW-1185">Reference proteome</keyword>
<dbReference type="Proteomes" id="UP000070544">
    <property type="component" value="Unassembled WGS sequence"/>
</dbReference>
<reference evidence="1 2" key="1">
    <citation type="journal article" date="2015" name="Genome Biol. Evol.">
        <title>Phylogenomic analyses indicate that early fungi evolved digesting cell walls of algal ancestors of land plants.</title>
        <authorList>
            <person name="Chang Y."/>
            <person name="Wang S."/>
            <person name="Sekimoto S."/>
            <person name="Aerts A.L."/>
            <person name="Choi C."/>
            <person name="Clum A."/>
            <person name="LaButti K.M."/>
            <person name="Lindquist E.A."/>
            <person name="Yee Ngan C."/>
            <person name="Ohm R.A."/>
            <person name="Salamov A.A."/>
            <person name="Grigoriev I.V."/>
            <person name="Spatafora J.W."/>
            <person name="Berbee M.L."/>
        </authorList>
    </citation>
    <scope>NUCLEOTIDE SEQUENCE [LARGE SCALE GENOMIC DNA]</scope>
    <source>
        <strain evidence="1 2">JEL478</strain>
    </source>
</reference>
<proteinExistence type="predicted"/>
<name>A0A138ZWG1_GONPJ</name>
<sequence length="193" mass="21335">MVKNQLFALVVVFAIVMSVTDYDYKLAAIVVLAYVLLRQILLNFQPNESNASPTTIPSDAQVVEIPLADRPILVDQRSRSPEPLLFKTKKKAKKGIKPINSVIDYTRDENAGSTITDISSGYGSKVFPMILEDETKKPKSFLPFFEDDKVSTFNSPQKALSDTSLSVFKSSIGGSLPDDMVVEAGQIRPTYVR</sequence>
<gene>
    <name evidence="1" type="ORF">M427DRAFT_50265</name>
</gene>
<dbReference type="EMBL" id="KQ965947">
    <property type="protein sequence ID" value="KXS08850.1"/>
    <property type="molecule type" value="Genomic_DNA"/>
</dbReference>
<organism evidence="1 2">
    <name type="scientific">Gonapodya prolifera (strain JEL478)</name>
    <name type="common">Monoblepharis prolifera</name>
    <dbReference type="NCBI Taxonomy" id="1344416"/>
    <lineage>
        <taxon>Eukaryota</taxon>
        <taxon>Fungi</taxon>
        <taxon>Fungi incertae sedis</taxon>
        <taxon>Chytridiomycota</taxon>
        <taxon>Chytridiomycota incertae sedis</taxon>
        <taxon>Monoblepharidomycetes</taxon>
        <taxon>Monoblepharidales</taxon>
        <taxon>Gonapodyaceae</taxon>
        <taxon>Gonapodya</taxon>
    </lineage>
</organism>
<accession>A0A138ZWG1</accession>
<evidence type="ECO:0000313" key="2">
    <source>
        <dbReference type="Proteomes" id="UP000070544"/>
    </source>
</evidence>